<protein>
    <recommendedName>
        <fullName evidence="4">Putative glucose-6-phosphate 1-epimerase</fullName>
        <ecNumber evidence="4">5.1.3.15</ecNumber>
    </recommendedName>
</protein>
<evidence type="ECO:0000256" key="5">
    <source>
        <dbReference type="PIRSR" id="PIRSR016020-1"/>
    </source>
</evidence>
<dbReference type="GO" id="GO:0047938">
    <property type="term" value="F:glucose-6-phosphate 1-epimerase activity"/>
    <property type="evidence" value="ECO:0007669"/>
    <property type="project" value="UniProtKB-UniRule"/>
</dbReference>
<dbReference type="CDD" id="cd09020">
    <property type="entry name" value="D-hex-6-P-epi_like"/>
    <property type="match status" value="1"/>
</dbReference>
<gene>
    <name evidence="6" type="ORF">EJO50_08630</name>
</gene>
<dbReference type="KEGG" id="iod:EJO50_08630"/>
<dbReference type="PANTHER" id="PTHR11122:SF13">
    <property type="entry name" value="GLUCOSE-6-PHOSPHATE 1-EPIMERASE"/>
    <property type="match status" value="1"/>
</dbReference>
<dbReference type="RefSeq" id="WP_125973351.1">
    <property type="nucleotide sequence ID" value="NZ_CP034433.1"/>
</dbReference>
<evidence type="ECO:0000256" key="2">
    <source>
        <dbReference type="ARBA" id="ARBA00005866"/>
    </source>
</evidence>
<evidence type="ECO:0000256" key="4">
    <source>
        <dbReference type="PIRNR" id="PIRNR016020"/>
    </source>
</evidence>
<feature type="active site" evidence="5">
    <location>
        <position position="174"/>
    </location>
</feature>
<dbReference type="GO" id="GO:0005975">
    <property type="term" value="P:carbohydrate metabolic process"/>
    <property type="evidence" value="ECO:0007669"/>
    <property type="project" value="InterPro"/>
</dbReference>
<name>A0A3S8ZSW2_9NEIS</name>
<dbReference type="EMBL" id="CP034433">
    <property type="protein sequence ID" value="AZN36556.1"/>
    <property type="molecule type" value="Genomic_DNA"/>
</dbReference>
<dbReference type="GO" id="GO:0030246">
    <property type="term" value="F:carbohydrate binding"/>
    <property type="evidence" value="ECO:0007669"/>
    <property type="project" value="UniProtKB-UniRule"/>
</dbReference>
<dbReference type="Pfam" id="PF01263">
    <property type="entry name" value="Aldose_epim"/>
    <property type="match status" value="1"/>
</dbReference>
<dbReference type="OrthoDB" id="9790727at2"/>
<dbReference type="SUPFAM" id="SSF74650">
    <property type="entry name" value="Galactose mutarotase-like"/>
    <property type="match status" value="1"/>
</dbReference>
<evidence type="ECO:0000313" key="6">
    <source>
        <dbReference type="EMBL" id="AZN36556.1"/>
    </source>
</evidence>
<dbReference type="InterPro" id="IPR025532">
    <property type="entry name" value="G6P_1-epimerase"/>
</dbReference>
<dbReference type="AlphaFoldDB" id="A0A3S8ZSW2"/>
<sequence>MQASLATLLATIPEISLCSSVDLYGGTGPGLPLLQIQGESGSATLALQGAHLLSFVPKGGRELLWLSPKAVFAAGKAIRGGIPLCMPWFGRRPEEGLPAHGFARSSNWDVSEVEMLSNGDIKVVLELHDSAATQALWPHGFVFRLALTVGRELSLDLSVENLSGAAAPFSHAFHTYFAVPDVKEVAISGLDGCTYINSSLEGKPRQLQVGDLQVQALTDRVYLNVPAEQIIKHGAGQIKVSSDTHCAIVWNPWEGAAKMADMGQDNYSGFVCLERGDAFDHAVSVVAGGVYRACMSLSE</sequence>
<evidence type="ECO:0000313" key="7">
    <source>
        <dbReference type="Proteomes" id="UP000282438"/>
    </source>
</evidence>
<dbReference type="InterPro" id="IPR014718">
    <property type="entry name" value="GH-type_carb-bd"/>
</dbReference>
<organism evidence="6 7">
    <name type="scientific">Iodobacter ciconiae</name>
    <dbReference type="NCBI Taxonomy" id="2496266"/>
    <lineage>
        <taxon>Bacteria</taxon>
        <taxon>Pseudomonadati</taxon>
        <taxon>Pseudomonadota</taxon>
        <taxon>Betaproteobacteria</taxon>
        <taxon>Neisseriales</taxon>
        <taxon>Chitinibacteraceae</taxon>
        <taxon>Iodobacter</taxon>
    </lineage>
</organism>
<dbReference type="PANTHER" id="PTHR11122">
    <property type="entry name" value="APOSPORY-ASSOCIATED PROTEIN C-RELATED"/>
    <property type="match status" value="1"/>
</dbReference>
<keyword evidence="7" id="KW-1185">Reference proteome</keyword>
<dbReference type="InterPro" id="IPR011013">
    <property type="entry name" value="Gal_mutarotase_sf_dom"/>
</dbReference>
<proteinExistence type="inferred from homology"/>
<accession>A0A3S8ZSW2</accession>
<feature type="active site" evidence="5">
    <location>
        <position position="274"/>
    </location>
</feature>
<keyword evidence="3 4" id="KW-0413">Isomerase</keyword>
<dbReference type="EC" id="5.1.3.15" evidence="4"/>
<dbReference type="Gene3D" id="2.70.98.10">
    <property type="match status" value="1"/>
</dbReference>
<comment type="catalytic activity">
    <reaction evidence="1">
        <text>alpha-D-glucose 6-phosphate = beta-D-glucose 6-phosphate</text>
        <dbReference type="Rhea" id="RHEA:16249"/>
        <dbReference type="ChEBI" id="CHEBI:58225"/>
        <dbReference type="ChEBI" id="CHEBI:58247"/>
        <dbReference type="EC" id="5.1.3.15"/>
    </reaction>
</comment>
<evidence type="ECO:0000256" key="1">
    <source>
        <dbReference type="ARBA" id="ARBA00001096"/>
    </source>
</evidence>
<dbReference type="Proteomes" id="UP000282438">
    <property type="component" value="Chromosome"/>
</dbReference>
<evidence type="ECO:0000256" key="3">
    <source>
        <dbReference type="ARBA" id="ARBA00023235"/>
    </source>
</evidence>
<reference evidence="6 7" key="1">
    <citation type="submission" date="2018-12" db="EMBL/GenBank/DDBJ databases">
        <title>Complete genome sequence of Iodobacter sp. H11R3.</title>
        <authorList>
            <person name="Bae J.-W."/>
        </authorList>
    </citation>
    <scope>NUCLEOTIDE SEQUENCE [LARGE SCALE GENOMIC DNA]</scope>
    <source>
        <strain evidence="6 7">H11R3</strain>
    </source>
</reference>
<dbReference type="PIRSF" id="PIRSF016020">
    <property type="entry name" value="PHexose_mutarotase"/>
    <property type="match status" value="1"/>
</dbReference>
<dbReference type="InterPro" id="IPR008183">
    <property type="entry name" value="Aldose_1/G6P_1-epimerase"/>
</dbReference>
<comment type="similarity">
    <text evidence="2 4">Belongs to the glucose-6-phosphate 1-epimerase family.</text>
</comment>